<sequence length="96" mass="11217">MPEPTPPPKDPRKDEFLSPRYPYWGEVKPQNLIFDANLQEFSNKVALICSLETGGKLKPEEAYRQIKELWKQLKETKKAILDDPQWQEPPPDLPED</sequence>
<name>A0ABT0C8U3_THEVL</name>
<comment type="caution">
    <text evidence="1">The sequence shown here is derived from an EMBL/GenBank/DDBJ whole genome shotgun (WGS) entry which is preliminary data.</text>
</comment>
<reference evidence="1" key="1">
    <citation type="submission" date="2021-02" db="EMBL/GenBank/DDBJ databases">
        <title>The CRISPR/cas machinery reduction and long-range gene transfer in the hot spring cyanobacterium Synechococcus.</title>
        <authorList>
            <person name="Dvorak P."/>
            <person name="Jahodarova E."/>
            <person name="Hasler P."/>
            <person name="Poulickova A."/>
        </authorList>
    </citation>
    <scope>NUCLEOTIDE SEQUENCE</scope>
    <source>
        <strain evidence="1">Rupite</strain>
    </source>
</reference>
<dbReference type="Pfam" id="PF23856">
    <property type="entry name" value="DUF7219"/>
    <property type="match status" value="1"/>
</dbReference>
<proteinExistence type="predicted"/>
<accession>A0ABT0C8U3</accession>
<protein>
    <recommendedName>
        <fullName evidence="3">Isopropylmalate/homocitrate/citramalate synthases</fullName>
    </recommendedName>
</protein>
<dbReference type="EMBL" id="JAFIRA010000007">
    <property type="protein sequence ID" value="MCJ2542203.1"/>
    <property type="molecule type" value="Genomic_DNA"/>
</dbReference>
<dbReference type="Proteomes" id="UP000830835">
    <property type="component" value="Unassembled WGS sequence"/>
</dbReference>
<evidence type="ECO:0000313" key="2">
    <source>
        <dbReference type="Proteomes" id="UP000830835"/>
    </source>
</evidence>
<keyword evidence="2" id="KW-1185">Reference proteome</keyword>
<gene>
    <name evidence="1" type="ORF">JX360_04670</name>
</gene>
<evidence type="ECO:0008006" key="3">
    <source>
        <dbReference type="Google" id="ProtNLM"/>
    </source>
</evidence>
<dbReference type="InterPro" id="IPR055643">
    <property type="entry name" value="DUF7219"/>
</dbReference>
<evidence type="ECO:0000313" key="1">
    <source>
        <dbReference type="EMBL" id="MCJ2542203.1"/>
    </source>
</evidence>
<organism evidence="1 2">
    <name type="scientific">Thermostichus vulcanus str. 'Rupite'</name>
    <dbReference type="NCBI Taxonomy" id="2813851"/>
    <lineage>
        <taxon>Bacteria</taxon>
        <taxon>Bacillati</taxon>
        <taxon>Cyanobacteriota</taxon>
        <taxon>Cyanophyceae</taxon>
        <taxon>Thermostichales</taxon>
        <taxon>Thermostichaceae</taxon>
        <taxon>Thermostichus</taxon>
    </lineage>
</organism>
<dbReference type="RefSeq" id="WP_244349475.1">
    <property type="nucleotide sequence ID" value="NZ_JAFIRA010000007.1"/>
</dbReference>